<proteinExistence type="predicted"/>
<name>A0A8S5RAV8_9VIRU</name>
<feature type="compositionally biased region" description="Low complexity" evidence="1">
    <location>
        <begin position="150"/>
        <end position="206"/>
    </location>
</feature>
<sequence>MADKAITDLTQALQIANEDLFVLQQNGEAKKLKGSQVVQYAKDAVAAEVQGVKEYANTAKASADAAAKDATRAETAAQGIDDKIAAADASAKAAASSAAAAAASATGVDEKVQAAQTAADNAAKSETAAKNAQTAAANAQKAAESAQTGAQAAKTAAESAQEAAESAKDAAAGSSTSAGQKATQAAQSAEDAASAKSAAETAKTDAQSARDAIVNMMVEAITLETGEPATVSKSLVDNVYKLVFGLPRGDTGAQGPQGATGNGISGIALKSGTHAPGTSDVYTITLTDGRTFDFAVYNGANGQGAGDMLASVYDPRGKRTDIFRYIDDNVPTAYTATPKVAGAASPGSSKQFARGDHVHPLQPEYESRLKWGGNFISADASPIDAAIVPTIGGNKSQFCKPDGITVEYTNDGGATWSAYPCTVDDKVALLSDIGKKFYIGYKGNGLTTNDKLRVTINAGDCGLYTSIKKILIYSTGGNSPITNNHVLLEYRLNVSGSEFVKVGDYSGLGGYPSWNSLPFEAIFGNRTATNRTDIRLTFSLTAVANAHIAVSIDNILLLGITNYEVQSNMARTGHLYAYDVHQNAKFPNKVDAVSFGGDGSEVTAAFSVAETRANIATGEKLSVLFGKVAKWFADLGSLAFKSTVAKSDLASDVQAELAAGKTIMRVAALPVSGWNASTKQQTVTVPGVLADKTKQEIHFTSGDLSYDNAWDDCEVKGVGQGTDSITFQCKTVPTADISVYVTIKSVTFEEG</sequence>
<evidence type="ECO:0008006" key="3">
    <source>
        <dbReference type="Google" id="ProtNLM"/>
    </source>
</evidence>
<evidence type="ECO:0000313" key="2">
    <source>
        <dbReference type="EMBL" id="DAE28566.1"/>
    </source>
</evidence>
<organism evidence="2">
    <name type="scientific">virus sp. ctQSn51</name>
    <dbReference type="NCBI Taxonomy" id="2828252"/>
    <lineage>
        <taxon>Viruses</taxon>
    </lineage>
</organism>
<accession>A0A8S5RAV8</accession>
<protein>
    <recommendedName>
        <fullName evidence="3">Tail fiber protein</fullName>
    </recommendedName>
</protein>
<feature type="region of interest" description="Disordered" evidence="1">
    <location>
        <begin position="150"/>
        <end position="207"/>
    </location>
</feature>
<reference evidence="2" key="1">
    <citation type="journal article" date="2021" name="Proc. Natl. Acad. Sci. U.S.A.">
        <title>A Catalog of Tens of Thousands of Viruses from Human Metagenomes Reveals Hidden Associations with Chronic Diseases.</title>
        <authorList>
            <person name="Tisza M.J."/>
            <person name="Buck C.B."/>
        </authorList>
    </citation>
    <scope>NUCLEOTIDE SEQUENCE</scope>
    <source>
        <strain evidence="2">CtQSn51</strain>
    </source>
</reference>
<evidence type="ECO:0000256" key="1">
    <source>
        <dbReference type="SAM" id="MobiDB-lite"/>
    </source>
</evidence>
<dbReference type="EMBL" id="BK059089">
    <property type="protein sequence ID" value="DAE28566.1"/>
    <property type="molecule type" value="Genomic_DNA"/>
</dbReference>